<dbReference type="PROSITE" id="PS50846">
    <property type="entry name" value="HMA_2"/>
    <property type="match status" value="1"/>
</dbReference>
<dbReference type="GO" id="GO:0046872">
    <property type="term" value="F:metal ion binding"/>
    <property type="evidence" value="ECO:0007669"/>
    <property type="project" value="InterPro"/>
</dbReference>
<sequence length="88" mass="9554">MEISLEVQNLKCGGCANTIIKKISSIDDVVNAQVNTSSNTVSFNYNQENTIEIVKNTLNEIGYPVVGDKNDFTTKAKSLVSCAIGRIQ</sequence>
<evidence type="ECO:0000259" key="1">
    <source>
        <dbReference type="PROSITE" id="PS50846"/>
    </source>
</evidence>
<dbReference type="InterPro" id="IPR006121">
    <property type="entry name" value="HMA_dom"/>
</dbReference>
<keyword evidence="3" id="KW-1185">Reference proteome</keyword>
<evidence type="ECO:0000313" key="2">
    <source>
        <dbReference type="EMBL" id="SFD31194.1"/>
    </source>
</evidence>
<dbReference type="InterPro" id="IPR036163">
    <property type="entry name" value="HMA_dom_sf"/>
</dbReference>
<feature type="domain" description="HMA" evidence="1">
    <location>
        <begin position="1"/>
        <end position="66"/>
    </location>
</feature>
<dbReference type="CDD" id="cd00371">
    <property type="entry name" value="HMA"/>
    <property type="match status" value="1"/>
</dbReference>
<dbReference type="OrthoDB" id="677920at2"/>
<name>A0A1I1R9Y8_9FLAO</name>
<protein>
    <submittedName>
        <fullName evidence="2">Copper chaperone CopZ</fullName>
    </submittedName>
</protein>
<dbReference type="Pfam" id="PF00403">
    <property type="entry name" value="HMA"/>
    <property type="match status" value="1"/>
</dbReference>
<dbReference type="AlphaFoldDB" id="A0A1I1R9Y8"/>
<accession>A0A1I1R9Y8</accession>
<dbReference type="Proteomes" id="UP000199439">
    <property type="component" value="Unassembled WGS sequence"/>
</dbReference>
<dbReference type="Gene3D" id="3.30.70.100">
    <property type="match status" value="1"/>
</dbReference>
<dbReference type="RefSeq" id="WP_092852865.1">
    <property type="nucleotide sequence ID" value="NZ_FOMI01000009.1"/>
</dbReference>
<dbReference type="EMBL" id="FOMI01000009">
    <property type="protein sequence ID" value="SFD31194.1"/>
    <property type="molecule type" value="Genomic_DNA"/>
</dbReference>
<dbReference type="SUPFAM" id="SSF55008">
    <property type="entry name" value="HMA, heavy metal-associated domain"/>
    <property type="match status" value="1"/>
</dbReference>
<reference evidence="3" key="1">
    <citation type="submission" date="2016-10" db="EMBL/GenBank/DDBJ databases">
        <authorList>
            <person name="Varghese N."/>
            <person name="Submissions S."/>
        </authorList>
    </citation>
    <scope>NUCLEOTIDE SEQUENCE [LARGE SCALE GENOMIC DNA]</scope>
    <source>
        <strain evidence="3">DSM 25730</strain>
    </source>
</reference>
<gene>
    <name evidence="2" type="ORF">SAMN04487987_10959</name>
</gene>
<evidence type="ECO:0000313" key="3">
    <source>
        <dbReference type="Proteomes" id="UP000199439"/>
    </source>
</evidence>
<organism evidence="2 3">
    <name type="scientific">Algibacter pectinivorans</name>
    <dbReference type="NCBI Taxonomy" id="870482"/>
    <lineage>
        <taxon>Bacteria</taxon>
        <taxon>Pseudomonadati</taxon>
        <taxon>Bacteroidota</taxon>
        <taxon>Flavobacteriia</taxon>
        <taxon>Flavobacteriales</taxon>
        <taxon>Flavobacteriaceae</taxon>
        <taxon>Algibacter</taxon>
    </lineage>
</organism>
<proteinExistence type="predicted"/>
<dbReference type="STRING" id="870482.SAMN04487987_10959"/>